<dbReference type="RefSeq" id="WP_139022336.1">
    <property type="nucleotide sequence ID" value="NZ_JANKHQ010000017.1"/>
</dbReference>
<organism evidence="1 3">
    <name type="scientific">Campylobacter helveticus</name>
    <dbReference type="NCBI Taxonomy" id="28898"/>
    <lineage>
        <taxon>Bacteria</taxon>
        <taxon>Pseudomonadati</taxon>
        <taxon>Campylobacterota</taxon>
        <taxon>Epsilonproteobacteria</taxon>
        <taxon>Campylobacterales</taxon>
        <taxon>Campylobacteraceae</taxon>
        <taxon>Campylobacter</taxon>
    </lineage>
</organism>
<evidence type="ECO:0000313" key="2">
    <source>
        <dbReference type="EMBL" id="TXK60653.1"/>
    </source>
</evidence>
<reference evidence="2 4" key="2">
    <citation type="submission" date="2019-08" db="EMBL/GenBank/DDBJ databases">
        <title>Rapid identification of Enteric Bacteria from Whole Genome Sequences (WGS) using Average Nucleotide Identity (ANI).</title>
        <authorList>
            <person name="Lane C."/>
        </authorList>
    </citation>
    <scope>NUCLEOTIDE SEQUENCE [LARGE SCALE GENOMIC DNA]</scope>
    <source>
        <strain evidence="2 4">D4984</strain>
    </source>
</reference>
<name>A0AAX2UJQ4_9BACT</name>
<accession>A0AAX2UJQ4</accession>
<evidence type="ECO:0000313" key="3">
    <source>
        <dbReference type="Proteomes" id="UP000306813"/>
    </source>
</evidence>
<protein>
    <submittedName>
        <fullName evidence="1">Uncharacterized protein</fullName>
    </submittedName>
</protein>
<comment type="caution">
    <text evidence="1">The sequence shown here is derived from an EMBL/GenBank/DDBJ whole genome shotgun (WGS) entry which is preliminary data.</text>
</comment>
<dbReference type="EMBL" id="VRMA01000003">
    <property type="protein sequence ID" value="TXK60653.1"/>
    <property type="molecule type" value="Genomic_DNA"/>
</dbReference>
<reference evidence="1 3" key="1">
    <citation type="submission" date="2019-05" db="EMBL/GenBank/DDBJ databases">
        <title>Draft genomes of eight strains of Campylobacter helveticus isolated from cats and a dog in New Zealand.</title>
        <authorList>
            <person name="Bojanic K."/>
            <person name="Midwinter A.C."/>
            <person name="Biggs P.J."/>
            <person name="Acke E."/>
            <person name="Cornelius A.J."/>
            <person name="Marshall J.C."/>
        </authorList>
    </citation>
    <scope>NUCLEOTIDE SEQUENCE [LARGE SCALE GENOMIC DNA]</scope>
    <source>
        <strain evidence="1 3">ACP123b</strain>
    </source>
</reference>
<dbReference type="AlphaFoldDB" id="A0AAX2UJQ4"/>
<sequence length="314" mass="36525">MTTGKTHHPLPKGEERLISLDNHNAKHYNYHNEFGEHTHHLLYGAKFLLQGANLWQTPQRTITKLSYFTKLTLLSLAFSFTLAQANPLEPKNFSAPSLQELQQQQGNTENLQDLKTNEFYLNLNPKEIDSIQKKDDEIRKAFDRFSQKEINYKPVIRPIASMDSISLHPYFTFTLLLPQGSVINHIDSSSPMAVLKFENNAVLIRPNADFKVANLTILYKLKDSNHILNILATFYEKNNELDKLNLVYSYSNLEKLDDLEVIQAYIKENKAMPKQKYSYIQINDITYRIVEDEEYGKVFIKGKKYRVDNNTIYK</sequence>
<dbReference type="Proteomes" id="UP000321317">
    <property type="component" value="Unassembled WGS sequence"/>
</dbReference>
<dbReference type="EMBL" id="VDBS01000035">
    <property type="protein sequence ID" value="TNB57663.1"/>
    <property type="molecule type" value="Genomic_DNA"/>
</dbReference>
<evidence type="ECO:0000313" key="4">
    <source>
        <dbReference type="Proteomes" id="UP000321317"/>
    </source>
</evidence>
<evidence type="ECO:0000313" key="1">
    <source>
        <dbReference type="EMBL" id="TNB57663.1"/>
    </source>
</evidence>
<proteinExistence type="predicted"/>
<gene>
    <name evidence="1" type="ORF">FDW42_04620</name>
    <name evidence="2" type="ORF">FVD16_00765</name>
</gene>
<keyword evidence="4" id="KW-1185">Reference proteome</keyword>
<dbReference type="Proteomes" id="UP000306813">
    <property type="component" value="Unassembled WGS sequence"/>
</dbReference>